<feature type="transmembrane region" description="Helical" evidence="2">
    <location>
        <begin position="231"/>
        <end position="250"/>
    </location>
</feature>
<evidence type="ECO:0000313" key="4">
    <source>
        <dbReference type="Proteomes" id="UP001174997"/>
    </source>
</evidence>
<keyword evidence="4" id="KW-1185">Reference proteome</keyword>
<keyword evidence="2" id="KW-0812">Transmembrane</keyword>
<feature type="transmembrane region" description="Helical" evidence="2">
    <location>
        <begin position="201"/>
        <end position="219"/>
    </location>
</feature>
<accession>A0AA39ZM55</accession>
<gene>
    <name evidence="3" type="ORF">QBC41DRAFT_311748</name>
</gene>
<reference evidence="3" key="1">
    <citation type="submission" date="2023-06" db="EMBL/GenBank/DDBJ databases">
        <title>Genome-scale phylogeny and comparative genomics of the fungal order Sordariales.</title>
        <authorList>
            <consortium name="Lawrence Berkeley National Laboratory"/>
            <person name="Hensen N."/>
            <person name="Bonometti L."/>
            <person name="Westerberg I."/>
            <person name="Brannstrom I.O."/>
            <person name="Guillou S."/>
            <person name="Cros-Aarteil S."/>
            <person name="Calhoun S."/>
            <person name="Haridas S."/>
            <person name="Kuo A."/>
            <person name="Mondo S."/>
            <person name="Pangilinan J."/>
            <person name="Riley R."/>
            <person name="Labutti K."/>
            <person name="Andreopoulos B."/>
            <person name="Lipzen A."/>
            <person name="Chen C."/>
            <person name="Yanf M."/>
            <person name="Daum C."/>
            <person name="Ng V."/>
            <person name="Clum A."/>
            <person name="Steindorff A."/>
            <person name="Ohm R."/>
            <person name="Martin F."/>
            <person name="Silar P."/>
            <person name="Natvig D."/>
            <person name="Lalanne C."/>
            <person name="Gautier V."/>
            <person name="Ament-Velasquez S.L."/>
            <person name="Kruys A."/>
            <person name="Hutchinson M.I."/>
            <person name="Powell A.J."/>
            <person name="Barry K."/>
            <person name="Miller A.N."/>
            <person name="Grigoriev I.V."/>
            <person name="Debuchy R."/>
            <person name="Gladieux P."/>
            <person name="Thoren M.H."/>
            <person name="Johannesson H."/>
        </authorList>
    </citation>
    <scope>NUCLEOTIDE SEQUENCE</scope>
    <source>
        <strain evidence="3">CBS 307.81</strain>
    </source>
</reference>
<organism evidence="3 4">
    <name type="scientific">Cercophora samala</name>
    <dbReference type="NCBI Taxonomy" id="330535"/>
    <lineage>
        <taxon>Eukaryota</taxon>
        <taxon>Fungi</taxon>
        <taxon>Dikarya</taxon>
        <taxon>Ascomycota</taxon>
        <taxon>Pezizomycotina</taxon>
        <taxon>Sordariomycetes</taxon>
        <taxon>Sordariomycetidae</taxon>
        <taxon>Sordariales</taxon>
        <taxon>Lasiosphaeriaceae</taxon>
        <taxon>Cercophora</taxon>
    </lineage>
</organism>
<name>A0AA39ZM55_9PEZI</name>
<protein>
    <submittedName>
        <fullName evidence="3">Uncharacterized protein</fullName>
    </submittedName>
</protein>
<evidence type="ECO:0000256" key="2">
    <source>
        <dbReference type="SAM" id="Phobius"/>
    </source>
</evidence>
<sequence length="459" mass="51211">MATPWISDNHFDFVVRKSLQDSQPTCPSSFSETYDIEQQGQFTNSQWTLTGPLSHPSKSRDMQPAPYELLNSQSDQGCQDCCLSAKTRPVSEVASSNDMKSLDMKSTTRTQERTDCSYEARAADKIPQQQFNHQFQQGQIPLLSEWGKGSPADALDPNSSLPIVNSAGSSFTKEGAGTDLGRSARAAAPWAQTFATFIRSYIFYVCGLIFTIPMIVLGVRFSGKLEKSTGFFRTFCLMLVILSNILFVVWQQRAPRNRQRGVNGAKFSGCDDHFQKTVPSAMKCRQKNYSSQQHSAERRAHVLVILEWCIIGIGGLAAIMIVRYHNLQDLSLLSYGQYDSWRLEPPVIISKMTKPFENPSMSVYIAAVLVYSAVGLYHIVHKPRYWADFGLIAAMFSVMAGVWLGKHIMVDALVLGGFMSLICAKVSESFIKCWCAGKSRGWSTTGGFMKPHNMGRVFR</sequence>
<evidence type="ECO:0000313" key="3">
    <source>
        <dbReference type="EMBL" id="KAK0673504.1"/>
    </source>
</evidence>
<feature type="region of interest" description="Disordered" evidence="1">
    <location>
        <begin position="93"/>
        <end position="115"/>
    </location>
</feature>
<feature type="transmembrane region" description="Helical" evidence="2">
    <location>
        <begin position="361"/>
        <end position="380"/>
    </location>
</feature>
<dbReference type="EMBL" id="JAULSY010000006">
    <property type="protein sequence ID" value="KAK0673504.1"/>
    <property type="molecule type" value="Genomic_DNA"/>
</dbReference>
<evidence type="ECO:0000256" key="1">
    <source>
        <dbReference type="SAM" id="MobiDB-lite"/>
    </source>
</evidence>
<feature type="region of interest" description="Disordered" evidence="1">
    <location>
        <begin position="45"/>
        <end position="64"/>
    </location>
</feature>
<dbReference type="Proteomes" id="UP001174997">
    <property type="component" value="Unassembled WGS sequence"/>
</dbReference>
<feature type="compositionally biased region" description="Polar residues" evidence="1">
    <location>
        <begin position="93"/>
        <end position="109"/>
    </location>
</feature>
<feature type="transmembrane region" description="Helical" evidence="2">
    <location>
        <begin position="385"/>
        <end position="404"/>
    </location>
</feature>
<feature type="transmembrane region" description="Helical" evidence="2">
    <location>
        <begin position="410"/>
        <end position="431"/>
    </location>
</feature>
<comment type="caution">
    <text evidence="3">The sequence shown here is derived from an EMBL/GenBank/DDBJ whole genome shotgun (WGS) entry which is preliminary data.</text>
</comment>
<dbReference type="AlphaFoldDB" id="A0AA39ZM55"/>
<feature type="transmembrane region" description="Helical" evidence="2">
    <location>
        <begin position="302"/>
        <end position="324"/>
    </location>
</feature>
<keyword evidence="2" id="KW-0472">Membrane</keyword>
<keyword evidence="2" id="KW-1133">Transmembrane helix</keyword>
<proteinExistence type="predicted"/>